<dbReference type="InterPro" id="IPR029058">
    <property type="entry name" value="AB_hydrolase_fold"/>
</dbReference>
<keyword evidence="2" id="KW-0378">Hydrolase</keyword>
<dbReference type="Proteomes" id="UP000317763">
    <property type="component" value="Unassembled WGS sequence"/>
</dbReference>
<feature type="domain" description="AB hydrolase-1" evidence="1">
    <location>
        <begin position="28"/>
        <end position="262"/>
    </location>
</feature>
<proteinExistence type="predicted"/>
<dbReference type="SUPFAM" id="SSF53474">
    <property type="entry name" value="alpha/beta-Hydrolases"/>
    <property type="match status" value="1"/>
</dbReference>
<evidence type="ECO:0000313" key="3">
    <source>
        <dbReference type="Proteomes" id="UP000317763"/>
    </source>
</evidence>
<evidence type="ECO:0000313" key="2">
    <source>
        <dbReference type="EMBL" id="TSE28186.1"/>
    </source>
</evidence>
<dbReference type="InterPro" id="IPR050471">
    <property type="entry name" value="AB_hydrolase"/>
</dbReference>
<dbReference type="AlphaFoldDB" id="A0A554WX84"/>
<keyword evidence="3" id="KW-1185">Reference proteome</keyword>
<dbReference type="PANTHER" id="PTHR43433">
    <property type="entry name" value="HYDROLASE, ALPHA/BETA FOLD FAMILY PROTEIN"/>
    <property type="match status" value="1"/>
</dbReference>
<reference evidence="2 3" key="1">
    <citation type="submission" date="2019-07" db="EMBL/GenBank/DDBJ databases">
        <title>Tepidimonas taiwanensis I1-1 draft genome.</title>
        <authorList>
            <person name="Da Costa M.S."/>
            <person name="Froufe H.J.C."/>
            <person name="Egas C."/>
            <person name="Albuquerque L."/>
        </authorList>
    </citation>
    <scope>NUCLEOTIDE SEQUENCE [LARGE SCALE GENOMIC DNA]</scope>
    <source>
        <strain evidence="2 3">I1-1</strain>
    </source>
</reference>
<dbReference type="RefSeq" id="WP_143898635.1">
    <property type="nucleotide sequence ID" value="NZ_CP083911.1"/>
</dbReference>
<gene>
    <name evidence="2" type="primary">dauP</name>
    <name evidence="2" type="ORF">Ttaiw_02666</name>
</gene>
<comment type="caution">
    <text evidence="2">The sequence shown here is derived from an EMBL/GenBank/DDBJ whole genome shotgun (WGS) entry which is preliminary data.</text>
</comment>
<dbReference type="OrthoDB" id="9798888at2"/>
<dbReference type="EC" id="3.1.1.-" evidence="2"/>
<sequence length="298" mass="32675">MSAEDRFCQTPGGGEICYRVYGNSHRDVVLLIAGLGLQLIYWPEEFVAALVERGVKVVVFDNRDSGRSFYSDTPVPSSWSHLLRAKTDGYTLSDMAADVIALMDSLKIQNAHLVGMSMGGMIAQVCAARYPNRTKSLTSIFSSTGSLKVGQPSLSGLCALLKNNSRDEKEFVENYVRTMRLIGARVDTNENRHKAYARAAWIRGGGERINDGISRQISAIINSGDRTRELSFVRCPTLVMHGDVDKVVAPSGGYATAAAIRGSRFICRIPDDWIVPSRHAYLLAVSVLRELLGSGSRR</sequence>
<dbReference type="PRINTS" id="PR00111">
    <property type="entry name" value="ABHYDROLASE"/>
</dbReference>
<dbReference type="PANTHER" id="PTHR43433:SF5">
    <property type="entry name" value="AB HYDROLASE-1 DOMAIN-CONTAINING PROTEIN"/>
    <property type="match status" value="1"/>
</dbReference>
<dbReference type="STRING" id="307486.GCA_000807215_00360"/>
<dbReference type="EMBL" id="VJOM01000068">
    <property type="protein sequence ID" value="TSE28186.1"/>
    <property type="molecule type" value="Genomic_DNA"/>
</dbReference>
<protein>
    <submittedName>
        <fullName evidence="2">Rhodomycin D methylesterase DauP</fullName>
        <ecNumber evidence="2">3.1.1.-</ecNumber>
    </submittedName>
</protein>
<dbReference type="InterPro" id="IPR000073">
    <property type="entry name" value="AB_hydrolase_1"/>
</dbReference>
<evidence type="ECO:0000259" key="1">
    <source>
        <dbReference type="Pfam" id="PF00561"/>
    </source>
</evidence>
<dbReference type="GO" id="GO:0046503">
    <property type="term" value="P:glycerolipid catabolic process"/>
    <property type="evidence" value="ECO:0007669"/>
    <property type="project" value="TreeGrafter"/>
</dbReference>
<name>A0A554WX84_9BURK</name>
<dbReference type="Pfam" id="PF00561">
    <property type="entry name" value="Abhydrolase_1"/>
    <property type="match status" value="1"/>
</dbReference>
<dbReference type="GO" id="GO:0004806">
    <property type="term" value="F:triacylglycerol lipase activity"/>
    <property type="evidence" value="ECO:0007669"/>
    <property type="project" value="TreeGrafter"/>
</dbReference>
<accession>A0A554WX84</accession>
<organism evidence="2 3">
    <name type="scientific">Tepidimonas taiwanensis</name>
    <dbReference type="NCBI Taxonomy" id="307486"/>
    <lineage>
        <taxon>Bacteria</taxon>
        <taxon>Pseudomonadati</taxon>
        <taxon>Pseudomonadota</taxon>
        <taxon>Betaproteobacteria</taxon>
        <taxon>Burkholderiales</taxon>
        <taxon>Tepidimonas</taxon>
    </lineage>
</organism>
<dbReference type="Gene3D" id="3.40.50.1820">
    <property type="entry name" value="alpha/beta hydrolase"/>
    <property type="match status" value="1"/>
</dbReference>